<feature type="region of interest" description="Disordered" evidence="1">
    <location>
        <begin position="343"/>
        <end position="364"/>
    </location>
</feature>
<keyword evidence="4" id="KW-1185">Reference proteome</keyword>
<reference evidence="4" key="1">
    <citation type="submission" date="2016-02" db="EMBL/GenBank/DDBJ databases">
        <title>Draft genome sequence of Microdochium bolleyi, a fungal endophyte of beachgrass.</title>
        <authorList>
            <consortium name="DOE Joint Genome Institute"/>
            <person name="David A.S."/>
            <person name="May G."/>
            <person name="Haridas S."/>
            <person name="Lim J."/>
            <person name="Wang M."/>
            <person name="Labutti K."/>
            <person name="Lipzen A."/>
            <person name="Barry K."/>
            <person name="Grigoriev I.V."/>
        </authorList>
    </citation>
    <scope>NUCLEOTIDE SEQUENCE [LARGE SCALE GENOMIC DNA]</scope>
    <source>
        <strain evidence="4">J235TASD1</strain>
    </source>
</reference>
<evidence type="ECO:0000313" key="4">
    <source>
        <dbReference type="Proteomes" id="UP000070501"/>
    </source>
</evidence>
<feature type="transmembrane region" description="Helical" evidence="2">
    <location>
        <begin position="249"/>
        <end position="272"/>
    </location>
</feature>
<keyword evidence="2" id="KW-0472">Membrane</keyword>
<feature type="transmembrane region" description="Helical" evidence="2">
    <location>
        <begin position="284"/>
        <end position="303"/>
    </location>
</feature>
<evidence type="ECO:0000256" key="2">
    <source>
        <dbReference type="SAM" id="Phobius"/>
    </source>
</evidence>
<dbReference type="InParanoid" id="A0A136J8F7"/>
<dbReference type="EMBL" id="KQ964248">
    <property type="protein sequence ID" value="KXJ93445.1"/>
    <property type="molecule type" value="Genomic_DNA"/>
</dbReference>
<feature type="transmembrane region" description="Helical" evidence="2">
    <location>
        <begin position="208"/>
        <end position="229"/>
    </location>
</feature>
<gene>
    <name evidence="3" type="ORF">Micbo1qcDRAFT_161452</name>
</gene>
<feature type="transmembrane region" description="Helical" evidence="2">
    <location>
        <begin position="180"/>
        <end position="201"/>
    </location>
</feature>
<feature type="transmembrane region" description="Helical" evidence="2">
    <location>
        <begin position="58"/>
        <end position="79"/>
    </location>
</feature>
<dbReference type="AlphaFoldDB" id="A0A136J8F7"/>
<dbReference type="OrthoDB" id="2281895at2759"/>
<feature type="transmembrane region" description="Helical" evidence="2">
    <location>
        <begin position="85"/>
        <end position="105"/>
    </location>
</feature>
<keyword evidence="2" id="KW-0812">Transmembrane</keyword>
<proteinExistence type="predicted"/>
<feature type="transmembrane region" description="Helical" evidence="2">
    <location>
        <begin position="15"/>
        <end position="37"/>
    </location>
</feature>
<evidence type="ECO:0000313" key="3">
    <source>
        <dbReference type="EMBL" id="KXJ93445.1"/>
    </source>
</evidence>
<keyword evidence="2" id="KW-1133">Transmembrane helix</keyword>
<evidence type="ECO:0000256" key="1">
    <source>
        <dbReference type="SAM" id="MobiDB-lite"/>
    </source>
</evidence>
<dbReference type="Proteomes" id="UP000070501">
    <property type="component" value="Unassembled WGS sequence"/>
</dbReference>
<organism evidence="3 4">
    <name type="scientific">Microdochium bolleyi</name>
    <dbReference type="NCBI Taxonomy" id="196109"/>
    <lineage>
        <taxon>Eukaryota</taxon>
        <taxon>Fungi</taxon>
        <taxon>Dikarya</taxon>
        <taxon>Ascomycota</taxon>
        <taxon>Pezizomycotina</taxon>
        <taxon>Sordariomycetes</taxon>
        <taxon>Xylariomycetidae</taxon>
        <taxon>Xylariales</taxon>
        <taxon>Microdochiaceae</taxon>
        <taxon>Microdochium</taxon>
    </lineage>
</organism>
<sequence length="364" mass="39828">MDRSLSRGSPLVHRLQLPVLLVVPVLFSIAAVILLGFHGDLNVPLLASQCHSHARLPGLSRIPVIGVPICSYISLYQAANDAVRSVARMGIILAFIGALLTVSLVESARLCNARARIIRYPTVPWLVVNLLGGVLVWDLVIIPAFLRHAKVLRQQDDATRILGPDARRQDARALASRSELYAIPISVALGFYLPSMIMLSVNSATAIGLWLLYPVLVGLVRTAVKAVHVKYSKKDNGPFRIESSRVSVFAVYALPVLFSVLTHAFFIINLFANDDRKEMTRSTIKFIEIDHLIIGASVLYWIVVESGLGPLAVMLGISILFGTGAGLCQTWILREKSLAEQDDIENSQHDGAQPAAHEETPLLR</sequence>
<protein>
    <submittedName>
        <fullName evidence="3">Uncharacterized protein</fullName>
    </submittedName>
</protein>
<feature type="transmembrane region" description="Helical" evidence="2">
    <location>
        <begin position="126"/>
        <end position="146"/>
    </location>
</feature>
<accession>A0A136J8F7</accession>
<name>A0A136J8F7_9PEZI</name>